<comment type="cofactor">
    <cofactor evidence="2">
        <name>Mn(2+)</name>
        <dbReference type="ChEBI" id="CHEBI:29035"/>
    </cofactor>
</comment>
<dbReference type="EC" id="3.5.3.1" evidence="5"/>
<dbReference type="GO" id="GO:0016831">
    <property type="term" value="F:carboxy-lyase activity"/>
    <property type="evidence" value="ECO:0007669"/>
    <property type="project" value="UniProtKB-KW"/>
</dbReference>
<dbReference type="STRING" id="180163.SAMN02745174_00285"/>
<dbReference type="Gene3D" id="3.90.100.10">
    <property type="entry name" value="Orn/Lys/Arg decarboxylase, C-terminal domain"/>
    <property type="match status" value="1"/>
</dbReference>
<evidence type="ECO:0000256" key="13">
    <source>
        <dbReference type="PROSITE-ProRule" id="PRU00742"/>
    </source>
</evidence>
<keyword evidence="17" id="KW-1185">Reference proteome</keyword>
<dbReference type="Gene3D" id="3.40.640.10">
    <property type="entry name" value="Type I PLP-dependent aspartate aminotransferase-like (Major domain)"/>
    <property type="match status" value="1"/>
</dbReference>
<dbReference type="PRINTS" id="PR00116">
    <property type="entry name" value="ARGINASE"/>
</dbReference>
<evidence type="ECO:0000256" key="1">
    <source>
        <dbReference type="ARBA" id="ARBA00001933"/>
    </source>
</evidence>
<evidence type="ECO:0000256" key="8">
    <source>
        <dbReference type="ARBA" id="ARBA00022793"/>
    </source>
</evidence>
<evidence type="ECO:0000256" key="2">
    <source>
        <dbReference type="ARBA" id="ARBA00001936"/>
    </source>
</evidence>
<dbReference type="GO" id="GO:0000050">
    <property type="term" value="P:urea cycle"/>
    <property type="evidence" value="ECO:0007669"/>
    <property type="project" value="UniProtKB-UniPathway"/>
</dbReference>
<dbReference type="SUPFAM" id="SSF53383">
    <property type="entry name" value="PLP-dependent transferases"/>
    <property type="match status" value="1"/>
</dbReference>
<dbReference type="Pfam" id="PF03711">
    <property type="entry name" value="OKR_DC_1_C"/>
    <property type="match status" value="1"/>
</dbReference>
<comment type="similarity">
    <text evidence="4">Belongs to the Orn/Lys/Arg decarboxylase class-I family.</text>
</comment>
<dbReference type="InterPro" id="IPR008286">
    <property type="entry name" value="Prn/Lys/Arg_de-COase_C"/>
</dbReference>
<keyword evidence="7" id="KW-0479">Metal-binding</keyword>
<dbReference type="InterPro" id="IPR020855">
    <property type="entry name" value="Ureohydrolase_Mn_BS"/>
</dbReference>
<protein>
    <recommendedName>
        <fullName evidence="5">arginase</fullName>
        <ecNumber evidence="5">3.5.3.1</ecNumber>
    </recommendedName>
</protein>
<dbReference type="CDD" id="cd09989">
    <property type="entry name" value="Arginase"/>
    <property type="match status" value="1"/>
</dbReference>
<keyword evidence="12" id="KW-0456">Lyase</keyword>
<gene>
    <name evidence="16" type="ORF">SAMN02745174_00285</name>
</gene>
<evidence type="ECO:0000256" key="6">
    <source>
        <dbReference type="ARBA" id="ARBA00022503"/>
    </source>
</evidence>
<dbReference type="GO" id="GO:0006525">
    <property type="term" value="P:arginine metabolic process"/>
    <property type="evidence" value="ECO:0007669"/>
    <property type="project" value="UniProtKB-KW"/>
</dbReference>
<name>A0A1T4K3X1_9FUSO</name>
<keyword evidence="8" id="KW-0210">Decarboxylase</keyword>
<dbReference type="PROSITE" id="PS51409">
    <property type="entry name" value="ARGINASE_2"/>
    <property type="match status" value="1"/>
</dbReference>
<evidence type="ECO:0000259" key="14">
    <source>
        <dbReference type="Pfam" id="PF01276"/>
    </source>
</evidence>
<dbReference type="InterPro" id="IPR052357">
    <property type="entry name" value="Orn_Lys_Arg_decarboxylase-I"/>
</dbReference>
<dbReference type="PROSITE" id="PS01053">
    <property type="entry name" value="ARGINASE_1"/>
    <property type="match status" value="1"/>
</dbReference>
<dbReference type="Pfam" id="PF00491">
    <property type="entry name" value="Arginase"/>
    <property type="match status" value="1"/>
</dbReference>
<dbReference type="InterPro" id="IPR000310">
    <property type="entry name" value="Orn/Lys/Arg_deCO2ase_major_dom"/>
</dbReference>
<proteinExistence type="inferred from homology"/>
<feature type="domain" description="Orn/Lys/Arg decarboxylase C-terminal" evidence="15">
    <location>
        <begin position="408"/>
        <end position="477"/>
    </location>
</feature>
<feature type="domain" description="Orn/Lys/Arg decarboxylases family 1 pyridoxal-P attachment site" evidence="14">
    <location>
        <begin position="9"/>
        <end position="374"/>
    </location>
</feature>
<comment type="cofactor">
    <cofactor evidence="1">
        <name>pyridoxal 5'-phosphate</name>
        <dbReference type="ChEBI" id="CHEBI:597326"/>
    </cofactor>
</comment>
<dbReference type="OrthoDB" id="9815233at2"/>
<dbReference type="InterPro" id="IPR006035">
    <property type="entry name" value="Ureohydrolase"/>
</dbReference>
<dbReference type="PANTHER" id="PTHR43277:SF4">
    <property type="entry name" value="ARGININE DECARBOXYLASE"/>
    <property type="match status" value="1"/>
</dbReference>
<evidence type="ECO:0000256" key="4">
    <source>
        <dbReference type="ARBA" id="ARBA00010671"/>
    </source>
</evidence>
<dbReference type="EMBL" id="FUWX01000004">
    <property type="protein sequence ID" value="SJZ37140.1"/>
    <property type="molecule type" value="Genomic_DNA"/>
</dbReference>
<comment type="similarity">
    <text evidence="13">Belongs to the arginase family.</text>
</comment>
<dbReference type="UniPathway" id="UPA00158">
    <property type="reaction ID" value="UER00270"/>
</dbReference>
<keyword evidence="10" id="KW-0663">Pyridoxal phosphate</keyword>
<dbReference type="SUPFAM" id="SSF55904">
    <property type="entry name" value="Ornithine decarboxylase C-terminal domain"/>
    <property type="match status" value="1"/>
</dbReference>
<dbReference type="CDD" id="cd00615">
    <property type="entry name" value="Orn_deC_like"/>
    <property type="match status" value="1"/>
</dbReference>
<evidence type="ECO:0000313" key="16">
    <source>
        <dbReference type="EMBL" id="SJZ37140.1"/>
    </source>
</evidence>
<dbReference type="SUPFAM" id="SSF52768">
    <property type="entry name" value="Arginase/deacetylase"/>
    <property type="match status" value="1"/>
</dbReference>
<keyword evidence="6" id="KW-0056">Arginine metabolism</keyword>
<sequence>MTKLNQHLTPLFSTLKDVYAKRDITPFHVPGHKRGKGVDHEFYEFMGPNPFSIDVTIFKMVDGLHNPKSCIKEAQDLAADAYGVKKTFFAVNGTSGAIQAMIMSVVKPGEKILVPRNVHKSVSGGIILSGSMPVYMNPEVDAELGIAHGVKPETVEKMLKQHPDTKAVLIINPTYYGAATDIRKIAEIVHSYDIPLIVDEAHGPHLHFHEDLPLSAVDAGADICCQSTHKIIGAMTQMSMLHVNSDRVDMNRIQQILSLLHTTSPSYPLMASLDCARRQIAVEGRELLGKTLKLANELRAEINKIPGISSFGNEIVGKYGIHSFDETKLSITAKELGLTGFELETLLVDDYNIQVELSDFYNALALITLGDTEESTGKLLDALKDISKRFYGQGKVLEGGVRRMPPIPEAALIPREAFYSETNKIKFEESEGKICAEMIMAYPPGIPVITPGEKISKSIIEYVKELKEAKLHVQGMEDPELEYIKVIEDEDAVYLYSEKMKNKMLAVPMNLGANKAGIEFGPEVLEEYYPDTFGEMTYIDVEKQRENFNEPNLKYKNTILHTCNKLAEATNEAVRDGFRPITIGGDHSIALGSISGVSLEKEIGVIWIDAHGDMNTDESTISGNIHGMPLAALLGAGDRDLVNCFYEGAKIDPKNVIILGARDLDVKEREVIEELGVKVIHYDDVMHKGLDHILDEIKDYLKIDNLHISFDVDSIDPEHAPGVSTPVRLGFSPEDMFKTFKFLFKNYSISSVDIVEYNPVNDKNGKTMDFVNELTEFVLNPTV</sequence>
<dbReference type="GO" id="GO:0004053">
    <property type="term" value="F:arginase activity"/>
    <property type="evidence" value="ECO:0007669"/>
    <property type="project" value="UniProtKB-EC"/>
</dbReference>
<dbReference type="InterPro" id="IPR014033">
    <property type="entry name" value="Arginase"/>
</dbReference>
<evidence type="ECO:0000256" key="9">
    <source>
        <dbReference type="ARBA" id="ARBA00022801"/>
    </source>
</evidence>
<dbReference type="Pfam" id="PF01276">
    <property type="entry name" value="OKR_DC_1"/>
    <property type="match status" value="1"/>
</dbReference>
<evidence type="ECO:0000256" key="7">
    <source>
        <dbReference type="ARBA" id="ARBA00022723"/>
    </source>
</evidence>
<evidence type="ECO:0000259" key="15">
    <source>
        <dbReference type="Pfam" id="PF03711"/>
    </source>
</evidence>
<dbReference type="InterPro" id="IPR015424">
    <property type="entry name" value="PyrdxlP-dep_Trfase"/>
</dbReference>
<evidence type="ECO:0000256" key="11">
    <source>
        <dbReference type="ARBA" id="ARBA00023211"/>
    </source>
</evidence>
<comment type="pathway">
    <text evidence="3">Nitrogen metabolism; urea cycle; L-ornithine and urea from L-arginine: step 1/1.</text>
</comment>
<dbReference type="Gene3D" id="3.40.800.10">
    <property type="entry name" value="Ureohydrolase domain"/>
    <property type="match status" value="1"/>
</dbReference>
<dbReference type="InterPro" id="IPR023696">
    <property type="entry name" value="Ureohydrolase_dom_sf"/>
</dbReference>
<accession>A0A1T4K3X1</accession>
<evidence type="ECO:0000256" key="10">
    <source>
        <dbReference type="ARBA" id="ARBA00022898"/>
    </source>
</evidence>
<dbReference type="PANTHER" id="PTHR43277">
    <property type="entry name" value="ARGININE DECARBOXYLASE"/>
    <property type="match status" value="1"/>
</dbReference>
<evidence type="ECO:0000256" key="3">
    <source>
        <dbReference type="ARBA" id="ARBA00005098"/>
    </source>
</evidence>
<dbReference type="InterPro" id="IPR015421">
    <property type="entry name" value="PyrdxlP-dep_Trfase_major"/>
</dbReference>
<keyword evidence="11" id="KW-0464">Manganese</keyword>
<dbReference type="InterPro" id="IPR036633">
    <property type="entry name" value="Prn/Lys/Arg_de-COase_C_sf"/>
</dbReference>
<dbReference type="Proteomes" id="UP000191153">
    <property type="component" value="Unassembled WGS sequence"/>
</dbReference>
<dbReference type="GO" id="GO:0046872">
    <property type="term" value="F:metal ion binding"/>
    <property type="evidence" value="ECO:0007669"/>
    <property type="project" value="UniProtKB-KW"/>
</dbReference>
<reference evidence="16 17" key="1">
    <citation type="submission" date="2017-02" db="EMBL/GenBank/DDBJ databases">
        <authorList>
            <person name="Peterson S.W."/>
        </authorList>
    </citation>
    <scope>NUCLEOTIDE SEQUENCE [LARGE SCALE GENOMIC DNA]</scope>
    <source>
        <strain evidence="16 17">ATCC 700028</strain>
    </source>
</reference>
<evidence type="ECO:0000256" key="12">
    <source>
        <dbReference type="ARBA" id="ARBA00023239"/>
    </source>
</evidence>
<evidence type="ECO:0000256" key="5">
    <source>
        <dbReference type="ARBA" id="ARBA00012168"/>
    </source>
</evidence>
<dbReference type="AlphaFoldDB" id="A0A1T4K3X1"/>
<evidence type="ECO:0000313" key="17">
    <source>
        <dbReference type="Proteomes" id="UP000191153"/>
    </source>
</evidence>
<dbReference type="RefSeq" id="WP_078692826.1">
    <property type="nucleotide sequence ID" value="NZ_FUWX01000004.1"/>
</dbReference>
<organism evidence="16 17">
    <name type="scientific">Cetobacterium ceti</name>
    <dbReference type="NCBI Taxonomy" id="180163"/>
    <lineage>
        <taxon>Bacteria</taxon>
        <taxon>Fusobacteriati</taxon>
        <taxon>Fusobacteriota</taxon>
        <taxon>Fusobacteriia</taxon>
        <taxon>Fusobacteriales</taxon>
        <taxon>Fusobacteriaceae</taxon>
        <taxon>Cetobacterium</taxon>
    </lineage>
</organism>
<keyword evidence="9" id="KW-0378">Hydrolase</keyword>